<dbReference type="Pfam" id="PF23500">
    <property type="entry name" value="DUF7133"/>
    <property type="match status" value="1"/>
</dbReference>
<dbReference type="GO" id="GO:0009055">
    <property type="term" value="F:electron transfer activity"/>
    <property type="evidence" value="ECO:0007669"/>
    <property type="project" value="InterPro"/>
</dbReference>
<dbReference type="PROSITE" id="PS50022">
    <property type="entry name" value="FA58C_3"/>
    <property type="match status" value="1"/>
</dbReference>
<accession>A0AAE2V8Q1</accession>
<keyword evidence="9" id="KW-1185">Reference proteome</keyword>
<organism evidence="8 9">
    <name type="scientific">Oceaniferula flava</name>
    <dbReference type="NCBI Taxonomy" id="2800421"/>
    <lineage>
        <taxon>Bacteria</taxon>
        <taxon>Pseudomonadati</taxon>
        <taxon>Verrucomicrobiota</taxon>
        <taxon>Verrucomicrobiia</taxon>
        <taxon>Verrucomicrobiales</taxon>
        <taxon>Verrucomicrobiaceae</taxon>
        <taxon>Oceaniferula</taxon>
    </lineage>
</organism>
<dbReference type="InterPro" id="IPR016024">
    <property type="entry name" value="ARM-type_fold"/>
</dbReference>
<keyword evidence="1 4" id="KW-0349">Heme</keyword>
<dbReference type="SUPFAM" id="SSF46626">
    <property type="entry name" value="Cytochrome c"/>
    <property type="match status" value="1"/>
</dbReference>
<dbReference type="InterPro" id="IPR011041">
    <property type="entry name" value="Quinoprot_gluc/sorb_DH_b-prop"/>
</dbReference>
<dbReference type="GO" id="GO:0046872">
    <property type="term" value="F:metal ion binding"/>
    <property type="evidence" value="ECO:0007669"/>
    <property type="project" value="UniProtKB-KW"/>
</dbReference>
<comment type="caution">
    <text evidence="8">The sequence shown here is derived from an EMBL/GenBank/DDBJ whole genome shotgun (WGS) entry which is preliminary data.</text>
</comment>
<dbReference type="SUPFAM" id="SSF50952">
    <property type="entry name" value="Soluble quinoprotein glucose dehydrogenase"/>
    <property type="match status" value="1"/>
</dbReference>
<evidence type="ECO:0000256" key="4">
    <source>
        <dbReference type="PROSITE-ProRule" id="PRU00433"/>
    </source>
</evidence>
<dbReference type="InterPro" id="IPR011042">
    <property type="entry name" value="6-blade_b-propeller_TolB-like"/>
</dbReference>
<dbReference type="InterPro" id="IPR011989">
    <property type="entry name" value="ARM-like"/>
</dbReference>
<sequence length="868" mass="96692">MNSLAPTHRKTKLSFLALSLLCISPLTAEPGDKIYQKGFLSKDEALKSIELKDGYRLELVLSEPHIHEPVAMAWDGNGVLYVVQMRTYMQDADATGEKKPESLISRHEDTDGDGVYDQHSVFIDNLKLPRMVLPLDDRVMVGVTDTLDLWNYRDTDGDGVADEKVKIYEGGRRGGNMEHQPSGLVWNLDNWIYLTYEAKRYRFTDGKLEVQKLPRGGGQWGLSQDDAGRLYYSTAGGEKPALYFQQPIAYGALNLSGQEEPGFRTVYPIAEVPDVQGGKRRVGPNGGLNNFTGVAGQSIYRGDRLPADLKGDLLIPEPVGRLIRQVEVDRENGKSVLRNVHPKSEFIRSRDINFRPVWTATSPDGALMILDMHRGIIQQGNWTRPKSYLRGIIDKWGLDKNIGKGRLYQLVHDSYKPDRQPRMLEESTAELVAHLSHPNGWWRDTAQKLIILRSDRESVVPALEKLLSDGQSDLGRLHALWTLEGMGKLSPENVVTALKDTSSLVRSSAVRCAEPYLLSEKPEVIKALTSSPAMKSDIEMVIQTFNSINTSGTVSPVLLGFRDKIAEHFQDNETISALAQAQRSEFADKQAELKQKKLGAAFSKSMKRGKVIYQQLCFSCHGNDGKGTPMPGQEGEKLAPSFVGSARVLGRGGESTIRTLLHGLTGDLDGREYEGLMVAMANNDDLWIADVANYIRNSFGNQADFVRAENVAVLRKEHSSRKKPWTQKELEALEPQPLTNKKKWKLSASHKSKDLKLAVDGNPKSRYTTGAGQEPGMWIQIEFPKETELDAIVLDSQRSARDFPRGYQVQVSANGRQWSQALASGTGKNPITNISLPAGTKGRFVRITQTGKIKNLFWSIHEIEIYGN</sequence>
<dbReference type="PANTHER" id="PTHR33546">
    <property type="entry name" value="LARGE, MULTIFUNCTIONAL SECRETED PROTEIN-RELATED"/>
    <property type="match status" value="1"/>
</dbReference>
<reference evidence="8" key="1">
    <citation type="submission" date="2021-01" db="EMBL/GenBank/DDBJ databases">
        <title>Modified the classification status of verrucomicrobia.</title>
        <authorList>
            <person name="Feng X."/>
        </authorList>
    </citation>
    <scope>NUCLEOTIDE SEQUENCE</scope>
    <source>
        <strain evidence="8">5K15</strain>
    </source>
</reference>
<dbReference type="InterPro" id="IPR055557">
    <property type="entry name" value="DUF7133"/>
</dbReference>
<evidence type="ECO:0000259" key="7">
    <source>
        <dbReference type="PROSITE" id="PS51007"/>
    </source>
</evidence>
<evidence type="ECO:0000256" key="1">
    <source>
        <dbReference type="ARBA" id="ARBA00022617"/>
    </source>
</evidence>
<evidence type="ECO:0000313" key="8">
    <source>
        <dbReference type="EMBL" id="MBK1855852.1"/>
    </source>
</evidence>
<dbReference type="Proteomes" id="UP000634206">
    <property type="component" value="Unassembled WGS sequence"/>
</dbReference>
<dbReference type="Gene3D" id="2.60.120.260">
    <property type="entry name" value="Galactose-binding domain-like"/>
    <property type="match status" value="1"/>
</dbReference>
<evidence type="ECO:0000259" key="6">
    <source>
        <dbReference type="PROSITE" id="PS50022"/>
    </source>
</evidence>
<dbReference type="SUPFAM" id="SSF48371">
    <property type="entry name" value="ARM repeat"/>
    <property type="match status" value="1"/>
</dbReference>
<feature type="signal peptide" evidence="5">
    <location>
        <begin position="1"/>
        <end position="28"/>
    </location>
</feature>
<evidence type="ECO:0000256" key="3">
    <source>
        <dbReference type="ARBA" id="ARBA00023004"/>
    </source>
</evidence>
<feature type="domain" description="Cytochrome c" evidence="7">
    <location>
        <begin position="604"/>
        <end position="699"/>
    </location>
</feature>
<dbReference type="Pfam" id="PF00754">
    <property type="entry name" value="F5_F8_type_C"/>
    <property type="match status" value="1"/>
</dbReference>
<gene>
    <name evidence="8" type="ORF">JIN83_12840</name>
</gene>
<dbReference type="PANTHER" id="PTHR33546:SF1">
    <property type="entry name" value="LARGE, MULTIFUNCTIONAL SECRETED PROTEIN"/>
    <property type="match status" value="1"/>
</dbReference>
<dbReference type="Gene3D" id="1.10.760.10">
    <property type="entry name" value="Cytochrome c-like domain"/>
    <property type="match status" value="1"/>
</dbReference>
<evidence type="ECO:0000256" key="2">
    <source>
        <dbReference type="ARBA" id="ARBA00022723"/>
    </source>
</evidence>
<dbReference type="InterPro" id="IPR000421">
    <property type="entry name" value="FA58C"/>
</dbReference>
<dbReference type="InterPro" id="IPR008979">
    <property type="entry name" value="Galactose-bd-like_sf"/>
</dbReference>
<keyword evidence="5" id="KW-0732">Signal</keyword>
<keyword evidence="3 4" id="KW-0408">Iron</keyword>
<dbReference type="RefSeq" id="WP_309490466.1">
    <property type="nucleotide sequence ID" value="NZ_JAENIG010000008.1"/>
</dbReference>
<proteinExistence type="predicted"/>
<protein>
    <submittedName>
        <fullName evidence="8">Discoidin domain-containing protein</fullName>
    </submittedName>
</protein>
<feature type="domain" description="F5/8 type C" evidence="6">
    <location>
        <begin position="726"/>
        <end position="868"/>
    </location>
</feature>
<feature type="chain" id="PRO_5042191375" evidence="5">
    <location>
        <begin position="29"/>
        <end position="868"/>
    </location>
</feature>
<dbReference type="PROSITE" id="PS51007">
    <property type="entry name" value="CYTC"/>
    <property type="match status" value="1"/>
</dbReference>
<dbReference type="Gene3D" id="1.25.10.10">
    <property type="entry name" value="Leucine-rich Repeat Variant"/>
    <property type="match status" value="1"/>
</dbReference>
<dbReference type="InterPro" id="IPR036909">
    <property type="entry name" value="Cyt_c-like_dom_sf"/>
</dbReference>
<name>A0AAE2V8Q1_9BACT</name>
<dbReference type="SUPFAM" id="SSF49785">
    <property type="entry name" value="Galactose-binding domain-like"/>
    <property type="match status" value="1"/>
</dbReference>
<dbReference type="InterPro" id="IPR009056">
    <property type="entry name" value="Cyt_c-like_dom"/>
</dbReference>
<dbReference type="EMBL" id="JAENIG010000008">
    <property type="protein sequence ID" value="MBK1855852.1"/>
    <property type="molecule type" value="Genomic_DNA"/>
</dbReference>
<dbReference type="Gene3D" id="2.120.10.30">
    <property type="entry name" value="TolB, C-terminal domain"/>
    <property type="match status" value="1"/>
</dbReference>
<evidence type="ECO:0000256" key="5">
    <source>
        <dbReference type="SAM" id="SignalP"/>
    </source>
</evidence>
<dbReference type="AlphaFoldDB" id="A0AAE2V8Q1"/>
<evidence type="ECO:0000313" key="9">
    <source>
        <dbReference type="Proteomes" id="UP000634206"/>
    </source>
</evidence>
<keyword evidence="2 4" id="KW-0479">Metal-binding</keyword>
<dbReference type="Pfam" id="PF00034">
    <property type="entry name" value="Cytochrom_C"/>
    <property type="match status" value="1"/>
</dbReference>
<dbReference type="GO" id="GO:0020037">
    <property type="term" value="F:heme binding"/>
    <property type="evidence" value="ECO:0007669"/>
    <property type="project" value="InterPro"/>
</dbReference>